<proteinExistence type="predicted"/>
<keyword evidence="3" id="KW-1185">Reference proteome</keyword>
<reference evidence="2 3" key="1">
    <citation type="submission" date="2019-05" db="EMBL/GenBank/DDBJ databases">
        <title>Another draft genome of Portunus trituberculatus and its Hox gene families provides insights of decapod evolution.</title>
        <authorList>
            <person name="Jeong J.-H."/>
            <person name="Song I."/>
            <person name="Kim S."/>
            <person name="Choi T."/>
            <person name="Kim D."/>
            <person name="Ryu S."/>
            <person name="Kim W."/>
        </authorList>
    </citation>
    <scope>NUCLEOTIDE SEQUENCE [LARGE SCALE GENOMIC DNA]</scope>
    <source>
        <tissue evidence="2">Muscle</tissue>
    </source>
</reference>
<evidence type="ECO:0000256" key="1">
    <source>
        <dbReference type="SAM" id="Phobius"/>
    </source>
</evidence>
<sequence length="80" mass="8994">MMFEDGTTMRIASVFTTITTTLICGVWWQRGSTCRHDLHTSVGLVIVCVCMAQTVAHVMAHAFRFPERRSHVPQDIGIMV</sequence>
<dbReference type="Proteomes" id="UP000324222">
    <property type="component" value="Unassembled WGS sequence"/>
</dbReference>
<comment type="caution">
    <text evidence="2">The sequence shown here is derived from an EMBL/GenBank/DDBJ whole genome shotgun (WGS) entry which is preliminary data.</text>
</comment>
<protein>
    <submittedName>
        <fullName evidence="2">Uncharacterized protein</fullName>
    </submittedName>
</protein>
<dbReference type="AlphaFoldDB" id="A0A5B7DE90"/>
<feature type="transmembrane region" description="Helical" evidence="1">
    <location>
        <begin position="41"/>
        <end position="60"/>
    </location>
</feature>
<evidence type="ECO:0000313" key="3">
    <source>
        <dbReference type="Proteomes" id="UP000324222"/>
    </source>
</evidence>
<name>A0A5B7DE90_PORTR</name>
<evidence type="ECO:0000313" key="2">
    <source>
        <dbReference type="EMBL" id="MPC19416.1"/>
    </source>
</evidence>
<keyword evidence="1" id="KW-0812">Transmembrane</keyword>
<accession>A0A5B7DE90</accession>
<organism evidence="2 3">
    <name type="scientific">Portunus trituberculatus</name>
    <name type="common">Swimming crab</name>
    <name type="synonym">Neptunus trituberculatus</name>
    <dbReference type="NCBI Taxonomy" id="210409"/>
    <lineage>
        <taxon>Eukaryota</taxon>
        <taxon>Metazoa</taxon>
        <taxon>Ecdysozoa</taxon>
        <taxon>Arthropoda</taxon>
        <taxon>Crustacea</taxon>
        <taxon>Multicrustacea</taxon>
        <taxon>Malacostraca</taxon>
        <taxon>Eumalacostraca</taxon>
        <taxon>Eucarida</taxon>
        <taxon>Decapoda</taxon>
        <taxon>Pleocyemata</taxon>
        <taxon>Brachyura</taxon>
        <taxon>Eubrachyura</taxon>
        <taxon>Portunoidea</taxon>
        <taxon>Portunidae</taxon>
        <taxon>Portuninae</taxon>
        <taxon>Portunus</taxon>
    </lineage>
</organism>
<keyword evidence="1" id="KW-0472">Membrane</keyword>
<keyword evidence="1" id="KW-1133">Transmembrane helix</keyword>
<feature type="transmembrane region" description="Helical" evidence="1">
    <location>
        <begin position="12"/>
        <end position="29"/>
    </location>
</feature>
<dbReference type="EMBL" id="VSRR010000768">
    <property type="protein sequence ID" value="MPC19416.1"/>
    <property type="molecule type" value="Genomic_DNA"/>
</dbReference>
<gene>
    <name evidence="2" type="ORF">E2C01_012331</name>
</gene>